<comment type="similarity">
    <text evidence="2 15">Belongs to the phenylalanyl-tRNA synthetase beta subunit family. Type 1 subfamily.</text>
</comment>
<feature type="domain" description="TRNA-binding" evidence="17">
    <location>
        <begin position="39"/>
        <end position="147"/>
    </location>
</feature>
<dbReference type="SMART" id="SM00873">
    <property type="entry name" value="B3_4"/>
    <property type="match status" value="1"/>
</dbReference>
<dbReference type="InterPro" id="IPR012340">
    <property type="entry name" value="NA-bd_OB-fold"/>
</dbReference>
<evidence type="ECO:0000256" key="14">
    <source>
        <dbReference type="ARBA" id="ARBA00049255"/>
    </source>
</evidence>
<dbReference type="GO" id="GO:0006432">
    <property type="term" value="P:phenylalanyl-tRNA aminoacylation"/>
    <property type="evidence" value="ECO:0007669"/>
    <property type="project" value="UniProtKB-UniRule"/>
</dbReference>
<comment type="subcellular location">
    <subcellularLocation>
        <location evidence="1 15">Cytoplasm</location>
    </subcellularLocation>
</comment>
<dbReference type="RefSeq" id="WP_078715651.1">
    <property type="nucleotide sequence ID" value="NZ_FUYC01000001.1"/>
</dbReference>
<dbReference type="InterPro" id="IPR020825">
    <property type="entry name" value="Phe-tRNA_synthase-like_B3/B4"/>
</dbReference>
<dbReference type="GO" id="GO:0004826">
    <property type="term" value="F:phenylalanine-tRNA ligase activity"/>
    <property type="evidence" value="ECO:0007669"/>
    <property type="project" value="UniProtKB-UniRule"/>
</dbReference>
<evidence type="ECO:0000256" key="4">
    <source>
        <dbReference type="ARBA" id="ARBA00022490"/>
    </source>
</evidence>
<dbReference type="CDD" id="cd02796">
    <property type="entry name" value="tRNA_bind_bactPheRS"/>
    <property type="match status" value="1"/>
</dbReference>
<evidence type="ECO:0000256" key="9">
    <source>
        <dbReference type="ARBA" id="ARBA00022840"/>
    </source>
</evidence>
<feature type="binding site" evidence="15">
    <location>
        <position position="465"/>
    </location>
    <ligand>
        <name>Mg(2+)</name>
        <dbReference type="ChEBI" id="CHEBI:18420"/>
        <note>shared with alpha subunit</note>
    </ligand>
</feature>
<dbReference type="PROSITE" id="PS50886">
    <property type="entry name" value="TRBD"/>
    <property type="match status" value="1"/>
</dbReference>
<feature type="domain" description="FDX-ACB" evidence="18">
    <location>
        <begin position="707"/>
        <end position="798"/>
    </location>
</feature>
<dbReference type="InterPro" id="IPR045864">
    <property type="entry name" value="aa-tRNA-synth_II/BPL/LPL"/>
</dbReference>
<dbReference type="Pfam" id="PF01588">
    <property type="entry name" value="tRNA_bind"/>
    <property type="match status" value="1"/>
</dbReference>
<dbReference type="NCBIfam" id="TIGR00472">
    <property type="entry name" value="pheT_bact"/>
    <property type="match status" value="1"/>
</dbReference>
<protein>
    <recommendedName>
        <fullName evidence="15">Phenylalanine--tRNA ligase beta subunit</fullName>
        <ecNumber evidence="15">6.1.1.20</ecNumber>
    </recommendedName>
    <alternativeName>
        <fullName evidence="15">Phenylalanyl-tRNA synthetase beta subunit</fullName>
        <shortName evidence="15">PheRS</shortName>
    </alternativeName>
</protein>
<evidence type="ECO:0000256" key="3">
    <source>
        <dbReference type="ARBA" id="ARBA00011209"/>
    </source>
</evidence>
<sequence>MLVSLKWLREFTPYEGGVQELGDRLTMLGLELEEIYDPFAPLADIVVGYVAECGKHPEADKLSVCKVDVGEEVLDIVCGAPNVAQGQKVAVAKVGTTLPGGLKLKKAKLRGQPSHGMILSEREMELSDDHEGILVLPDHCRPGDAFLDVFDLDRDVLDIDITPNRSDCLSHLGIARETALAFNLPLTLPELRLQEGGEPHRPYADIIIDDPELCPMYSARYLRGAKIGPSPAWLRYRLHAVGVRPISNLVDVTNYILMELGQPLHAFDWDLMRGDQVRIAPAQDGMTLTTLDGQERTLLASDLLIWDGERPVALAGVMGGLDTEISDQSGNVLLEGAVFRPGTIRKTARRLALHSEASYRFERGVDQVNTPYATARAAQLMAELSGAQVLPHVSTSEPIPWKQRHQIFRRSRLNSLIGIDFEPSFCAQVLEGMGCDVTKTEDDRWDVTSPSHRPDLEREADLFEEVVRVYGMDRVPERLPRISKTAESRITRETVYGVNRLIKNWARGVGLREAINYSFVGQADLDALGLPVEGRVQVANPLSEEQNVLRTALAPGLLNSLRNNLAQKNTRLRLFELAKIFTTDPESDTETREQGRLGILVYGSRFAEDWPWSQEDADYLDIKGIVEHLLDHFKLGEASFELVSDHSFLEPCVDVRLGDESLGVIGKVLPEVADRCHALKDVWLAELDADRLAVLLGGNQVLFENLPNLPSVCRDVTLQAPHTLSVGSILDAVEADRPKLLESVSLVAVYVPDEASDTRNLSFRMVYRHATKTLKDKEVEKVHTRLVKQLTAKLPVTV</sequence>
<gene>
    <name evidence="15" type="primary">pheT</name>
    <name evidence="20" type="ORF">SAMN02745704_00053</name>
</gene>
<accession>A0A1T4W1N7</accession>
<evidence type="ECO:0000259" key="18">
    <source>
        <dbReference type="PROSITE" id="PS51447"/>
    </source>
</evidence>
<evidence type="ECO:0000256" key="1">
    <source>
        <dbReference type="ARBA" id="ARBA00004496"/>
    </source>
</evidence>
<evidence type="ECO:0000256" key="8">
    <source>
        <dbReference type="ARBA" id="ARBA00022741"/>
    </source>
</evidence>
<dbReference type="Pfam" id="PF17759">
    <property type="entry name" value="tRNA_synthFbeta"/>
    <property type="match status" value="1"/>
</dbReference>
<dbReference type="GO" id="GO:0005524">
    <property type="term" value="F:ATP binding"/>
    <property type="evidence" value="ECO:0007669"/>
    <property type="project" value="UniProtKB-UniRule"/>
</dbReference>
<dbReference type="SUPFAM" id="SSF54991">
    <property type="entry name" value="Anticodon-binding domain of PheRS"/>
    <property type="match status" value="1"/>
</dbReference>
<dbReference type="EMBL" id="FUYC01000001">
    <property type="protein sequence ID" value="SKA70975.1"/>
    <property type="molecule type" value="Genomic_DNA"/>
</dbReference>
<keyword evidence="10 15" id="KW-0460">Magnesium</keyword>
<dbReference type="InterPro" id="IPR002547">
    <property type="entry name" value="tRNA-bd_dom"/>
</dbReference>
<dbReference type="Gene3D" id="3.50.40.10">
    <property type="entry name" value="Phenylalanyl-trna Synthetase, Chain B, domain 3"/>
    <property type="match status" value="1"/>
</dbReference>
<dbReference type="SUPFAM" id="SSF50249">
    <property type="entry name" value="Nucleic acid-binding proteins"/>
    <property type="match status" value="1"/>
</dbReference>
<dbReference type="PANTHER" id="PTHR10947:SF0">
    <property type="entry name" value="PHENYLALANINE--TRNA LIGASE BETA SUBUNIT"/>
    <property type="match status" value="1"/>
</dbReference>
<dbReference type="InterPro" id="IPR033714">
    <property type="entry name" value="tRNA_bind_bactPheRS"/>
</dbReference>
<dbReference type="Gene3D" id="3.30.56.10">
    <property type="match status" value="2"/>
</dbReference>
<dbReference type="Gene3D" id="2.40.50.140">
    <property type="entry name" value="Nucleic acid-binding proteins"/>
    <property type="match status" value="1"/>
</dbReference>
<dbReference type="GO" id="GO:0009328">
    <property type="term" value="C:phenylalanine-tRNA ligase complex"/>
    <property type="evidence" value="ECO:0007669"/>
    <property type="project" value="TreeGrafter"/>
</dbReference>
<dbReference type="Pfam" id="PF03147">
    <property type="entry name" value="FDX-ACB"/>
    <property type="match status" value="1"/>
</dbReference>
<dbReference type="HAMAP" id="MF_00283">
    <property type="entry name" value="Phe_tRNA_synth_beta1"/>
    <property type="match status" value="1"/>
</dbReference>
<dbReference type="EC" id="6.1.1.20" evidence="15"/>
<dbReference type="STRING" id="1121449.SAMN02745704_00053"/>
<dbReference type="InterPro" id="IPR045060">
    <property type="entry name" value="Phe-tRNA-ligase_IIc_bsu"/>
</dbReference>
<evidence type="ECO:0000256" key="16">
    <source>
        <dbReference type="PROSITE-ProRule" id="PRU00209"/>
    </source>
</evidence>
<dbReference type="InterPro" id="IPR041616">
    <property type="entry name" value="PheRS_beta_core"/>
</dbReference>
<evidence type="ECO:0000256" key="2">
    <source>
        <dbReference type="ARBA" id="ARBA00008653"/>
    </source>
</evidence>
<evidence type="ECO:0000256" key="11">
    <source>
        <dbReference type="ARBA" id="ARBA00022884"/>
    </source>
</evidence>
<evidence type="ECO:0000256" key="13">
    <source>
        <dbReference type="ARBA" id="ARBA00023146"/>
    </source>
</evidence>
<keyword evidence="5 16" id="KW-0820">tRNA-binding</keyword>
<keyword evidence="7 15" id="KW-0479">Metal-binding</keyword>
<keyword evidence="13 15" id="KW-0030">Aminoacyl-tRNA synthetase</keyword>
<dbReference type="Gene3D" id="3.30.70.380">
    <property type="entry name" value="Ferrodoxin-fold anticodon-binding domain"/>
    <property type="match status" value="1"/>
</dbReference>
<comment type="subunit">
    <text evidence="3 15">Tetramer of two alpha and two beta subunits.</text>
</comment>
<evidence type="ECO:0000256" key="15">
    <source>
        <dbReference type="HAMAP-Rule" id="MF_00283"/>
    </source>
</evidence>
<dbReference type="SUPFAM" id="SSF56037">
    <property type="entry name" value="PheT/TilS domain"/>
    <property type="match status" value="1"/>
</dbReference>
<reference evidence="20 21" key="1">
    <citation type="submission" date="2017-02" db="EMBL/GenBank/DDBJ databases">
        <authorList>
            <person name="Peterson S.W."/>
        </authorList>
    </citation>
    <scope>NUCLEOTIDE SEQUENCE [LARGE SCALE GENOMIC DNA]</scope>
    <source>
        <strain evidence="20 21">DSM 16080</strain>
    </source>
</reference>
<proteinExistence type="inferred from homology"/>
<feature type="binding site" evidence="15">
    <location>
        <position position="461"/>
    </location>
    <ligand>
        <name>Mg(2+)</name>
        <dbReference type="ChEBI" id="CHEBI:18420"/>
        <note>shared with alpha subunit</note>
    </ligand>
</feature>
<dbReference type="InterPro" id="IPR004532">
    <property type="entry name" value="Phe-tRNA-ligase_IIc_bsu_bact"/>
</dbReference>
<feature type="binding site" evidence="15">
    <location>
        <position position="464"/>
    </location>
    <ligand>
        <name>Mg(2+)</name>
        <dbReference type="ChEBI" id="CHEBI:18420"/>
        <note>shared with alpha subunit</note>
    </ligand>
</feature>
<dbReference type="SMART" id="SM00896">
    <property type="entry name" value="FDX-ACB"/>
    <property type="match status" value="1"/>
</dbReference>
<evidence type="ECO:0000256" key="7">
    <source>
        <dbReference type="ARBA" id="ARBA00022723"/>
    </source>
</evidence>
<evidence type="ECO:0000259" key="17">
    <source>
        <dbReference type="PROSITE" id="PS50886"/>
    </source>
</evidence>
<dbReference type="SUPFAM" id="SSF46955">
    <property type="entry name" value="Putative DNA-binding domain"/>
    <property type="match status" value="1"/>
</dbReference>
<evidence type="ECO:0000256" key="6">
    <source>
        <dbReference type="ARBA" id="ARBA00022598"/>
    </source>
</evidence>
<dbReference type="OrthoDB" id="9805455at2"/>
<dbReference type="InterPro" id="IPR005147">
    <property type="entry name" value="tRNA_synthase_B5-dom"/>
</dbReference>
<dbReference type="PROSITE" id="PS51447">
    <property type="entry name" value="FDX_ACB"/>
    <property type="match status" value="1"/>
</dbReference>
<dbReference type="InterPro" id="IPR009061">
    <property type="entry name" value="DNA-bd_dom_put_sf"/>
</dbReference>
<keyword evidence="4 15" id="KW-0963">Cytoplasm</keyword>
<dbReference type="SUPFAM" id="SSF55681">
    <property type="entry name" value="Class II aaRS and biotin synthetases"/>
    <property type="match status" value="1"/>
</dbReference>
<dbReference type="InterPro" id="IPR036690">
    <property type="entry name" value="Fdx_antiC-bd_sf"/>
</dbReference>
<dbReference type="Proteomes" id="UP000190027">
    <property type="component" value="Unassembled WGS sequence"/>
</dbReference>
<name>A0A1T4W1N7_9BACT</name>
<dbReference type="PANTHER" id="PTHR10947">
    <property type="entry name" value="PHENYLALANYL-TRNA SYNTHETASE BETA CHAIN AND LEUCINE-RICH REPEAT-CONTAINING PROTEIN 47"/>
    <property type="match status" value="1"/>
</dbReference>
<dbReference type="InterPro" id="IPR005121">
    <property type="entry name" value="Fdx_antiC-bd"/>
</dbReference>
<dbReference type="GO" id="GO:0000049">
    <property type="term" value="F:tRNA binding"/>
    <property type="evidence" value="ECO:0007669"/>
    <property type="project" value="UniProtKB-UniRule"/>
</dbReference>
<feature type="domain" description="B5" evidence="19">
    <location>
        <begin position="401"/>
        <end position="477"/>
    </location>
</feature>
<dbReference type="Pfam" id="PF03484">
    <property type="entry name" value="B5"/>
    <property type="match status" value="1"/>
</dbReference>
<dbReference type="CDD" id="cd00769">
    <property type="entry name" value="PheRS_beta_core"/>
    <property type="match status" value="1"/>
</dbReference>
<dbReference type="InterPro" id="IPR005146">
    <property type="entry name" value="B3/B4_tRNA-bd"/>
</dbReference>
<comment type="cofactor">
    <cofactor evidence="15">
        <name>Mg(2+)</name>
        <dbReference type="ChEBI" id="CHEBI:18420"/>
    </cofactor>
    <text evidence="15">Binds 2 magnesium ions per tetramer.</text>
</comment>
<comment type="catalytic activity">
    <reaction evidence="14 15">
        <text>tRNA(Phe) + L-phenylalanine + ATP = L-phenylalanyl-tRNA(Phe) + AMP + diphosphate + H(+)</text>
        <dbReference type="Rhea" id="RHEA:19413"/>
        <dbReference type="Rhea" id="RHEA-COMP:9668"/>
        <dbReference type="Rhea" id="RHEA-COMP:9699"/>
        <dbReference type="ChEBI" id="CHEBI:15378"/>
        <dbReference type="ChEBI" id="CHEBI:30616"/>
        <dbReference type="ChEBI" id="CHEBI:33019"/>
        <dbReference type="ChEBI" id="CHEBI:58095"/>
        <dbReference type="ChEBI" id="CHEBI:78442"/>
        <dbReference type="ChEBI" id="CHEBI:78531"/>
        <dbReference type="ChEBI" id="CHEBI:456215"/>
        <dbReference type="EC" id="6.1.1.20"/>
    </reaction>
</comment>
<keyword evidence="8 15" id="KW-0547">Nucleotide-binding</keyword>
<keyword evidence="6 15" id="KW-0436">Ligase</keyword>
<dbReference type="Pfam" id="PF03483">
    <property type="entry name" value="B3_4"/>
    <property type="match status" value="1"/>
</dbReference>
<evidence type="ECO:0000259" key="19">
    <source>
        <dbReference type="PROSITE" id="PS51483"/>
    </source>
</evidence>
<keyword evidence="21" id="KW-1185">Reference proteome</keyword>
<dbReference type="AlphaFoldDB" id="A0A1T4W1N7"/>
<feature type="binding site" evidence="15">
    <location>
        <position position="455"/>
    </location>
    <ligand>
        <name>Mg(2+)</name>
        <dbReference type="ChEBI" id="CHEBI:18420"/>
        <note>shared with alpha subunit</note>
    </ligand>
</feature>
<evidence type="ECO:0000256" key="10">
    <source>
        <dbReference type="ARBA" id="ARBA00022842"/>
    </source>
</evidence>
<keyword evidence="9 15" id="KW-0067">ATP-binding</keyword>
<evidence type="ECO:0000313" key="21">
    <source>
        <dbReference type="Proteomes" id="UP000190027"/>
    </source>
</evidence>
<evidence type="ECO:0000256" key="12">
    <source>
        <dbReference type="ARBA" id="ARBA00022917"/>
    </source>
</evidence>
<dbReference type="NCBIfam" id="NF045760">
    <property type="entry name" value="YtpR"/>
    <property type="match status" value="1"/>
</dbReference>
<dbReference type="SMART" id="SM00874">
    <property type="entry name" value="B5"/>
    <property type="match status" value="1"/>
</dbReference>
<dbReference type="FunFam" id="3.50.40.10:FF:000001">
    <property type="entry name" value="Phenylalanine--tRNA ligase beta subunit"/>
    <property type="match status" value="1"/>
</dbReference>
<dbReference type="GO" id="GO:0000287">
    <property type="term" value="F:magnesium ion binding"/>
    <property type="evidence" value="ECO:0007669"/>
    <property type="project" value="UniProtKB-UniRule"/>
</dbReference>
<keyword evidence="12 15" id="KW-0648">Protein biosynthesis</keyword>
<dbReference type="FunFam" id="2.40.50.140:FF:000045">
    <property type="entry name" value="Phenylalanine--tRNA ligase beta subunit"/>
    <property type="match status" value="1"/>
</dbReference>
<dbReference type="PROSITE" id="PS51483">
    <property type="entry name" value="B5"/>
    <property type="match status" value="1"/>
</dbReference>
<organism evidence="20 21">
    <name type="scientific">Paucidesulfovibrio gracilis DSM 16080</name>
    <dbReference type="NCBI Taxonomy" id="1121449"/>
    <lineage>
        <taxon>Bacteria</taxon>
        <taxon>Pseudomonadati</taxon>
        <taxon>Thermodesulfobacteriota</taxon>
        <taxon>Desulfovibrionia</taxon>
        <taxon>Desulfovibrionales</taxon>
        <taxon>Desulfovibrionaceae</taxon>
        <taxon>Paucidesulfovibrio</taxon>
    </lineage>
</organism>
<evidence type="ECO:0000256" key="5">
    <source>
        <dbReference type="ARBA" id="ARBA00022555"/>
    </source>
</evidence>
<keyword evidence="11 16" id="KW-0694">RNA-binding</keyword>
<dbReference type="Gene3D" id="3.30.930.10">
    <property type="entry name" value="Bira Bifunctional Protein, Domain 2"/>
    <property type="match status" value="1"/>
</dbReference>
<evidence type="ECO:0000313" key="20">
    <source>
        <dbReference type="EMBL" id="SKA70975.1"/>
    </source>
</evidence>